<feature type="transmembrane region" description="Helical" evidence="2">
    <location>
        <begin position="364"/>
        <end position="382"/>
    </location>
</feature>
<dbReference type="CDD" id="cd06257">
    <property type="entry name" value="DnaJ"/>
    <property type="match status" value="1"/>
</dbReference>
<keyword evidence="2" id="KW-1133">Transmembrane helix</keyword>
<dbReference type="AlphaFoldDB" id="A0A7V8RH06"/>
<dbReference type="Proteomes" id="UP000572407">
    <property type="component" value="Unassembled WGS sequence"/>
</dbReference>
<dbReference type="SMART" id="SM00271">
    <property type="entry name" value="DnaJ"/>
    <property type="match status" value="1"/>
</dbReference>
<evidence type="ECO:0000313" key="5">
    <source>
        <dbReference type="Proteomes" id="UP000572407"/>
    </source>
</evidence>
<evidence type="ECO:0000313" key="4">
    <source>
        <dbReference type="EMBL" id="MBA1376289.1"/>
    </source>
</evidence>
<dbReference type="PROSITE" id="PS50076">
    <property type="entry name" value="DNAJ_2"/>
    <property type="match status" value="1"/>
</dbReference>
<reference evidence="4 5" key="1">
    <citation type="submission" date="2019-06" db="EMBL/GenBank/DDBJ databases">
        <title>Analysis of the biodiversity of Brassica napus bacterial endophytes for the selection of potential efficient biofertilizers for rapeseed crops.</title>
        <authorList>
            <person name="Jimenez-Gomez A."/>
            <person name="Saati-Santamaria Z."/>
            <person name="Menendez E."/>
            <person name="Rivas R."/>
            <person name="Mateos P.F."/>
            <person name="Velazquez E."/>
            <person name="Garcia-Fraile P."/>
        </authorList>
    </citation>
    <scope>NUCLEOTIDE SEQUENCE [LARGE SCALE GENOMIC DNA]</scope>
    <source>
        <strain evidence="4 5">CDVBN10</strain>
    </source>
</reference>
<feature type="transmembrane region" description="Helical" evidence="2">
    <location>
        <begin position="282"/>
        <end position="301"/>
    </location>
</feature>
<dbReference type="InterPro" id="IPR001623">
    <property type="entry name" value="DnaJ_domain"/>
</dbReference>
<feature type="domain" description="J" evidence="3">
    <location>
        <begin position="2"/>
        <end position="62"/>
    </location>
</feature>
<dbReference type="Gene3D" id="1.10.287.110">
    <property type="entry name" value="DnaJ domain"/>
    <property type="match status" value="1"/>
</dbReference>
<comment type="caution">
    <text evidence="4">The sequence shown here is derived from an EMBL/GenBank/DDBJ whole genome shotgun (WGS) entry which is preliminary data.</text>
</comment>
<feature type="transmembrane region" description="Helical" evidence="2">
    <location>
        <begin position="440"/>
        <end position="458"/>
    </location>
</feature>
<dbReference type="Pfam" id="PF00226">
    <property type="entry name" value="DnaJ"/>
    <property type="match status" value="1"/>
</dbReference>
<feature type="transmembrane region" description="Helical" evidence="2">
    <location>
        <begin position="388"/>
        <end position="405"/>
    </location>
</feature>
<protein>
    <submittedName>
        <fullName evidence="4">J domain-containing protein</fullName>
    </submittedName>
</protein>
<evidence type="ECO:0000256" key="2">
    <source>
        <dbReference type="SAM" id="Phobius"/>
    </source>
</evidence>
<dbReference type="SUPFAM" id="SSF46565">
    <property type="entry name" value="Chaperone J-domain"/>
    <property type="match status" value="1"/>
</dbReference>
<keyword evidence="1" id="KW-0143">Chaperone</keyword>
<gene>
    <name evidence="4" type="ORF">FHK92_00340</name>
</gene>
<proteinExistence type="predicted"/>
<evidence type="ECO:0000256" key="1">
    <source>
        <dbReference type="ARBA" id="ARBA00023186"/>
    </source>
</evidence>
<keyword evidence="2" id="KW-0812">Transmembrane</keyword>
<dbReference type="RefSeq" id="WP_181286263.1">
    <property type="nucleotide sequence ID" value="NZ_VDLV01000001.1"/>
</dbReference>
<evidence type="ECO:0000259" key="3">
    <source>
        <dbReference type="PROSITE" id="PS50076"/>
    </source>
</evidence>
<keyword evidence="2" id="KW-0472">Membrane</keyword>
<sequence>MSHWQMLGLAPDADERSIKRAYARLLKVHRPDENPDEFQRLRQAYEATLAEAQWRAQADDEDSYVSLDIGEPTPDSSPTVVQAPALAISLDDIDAPTPISPPQPSLDQMQQWLAEGRDRQVMDGLRVWLASDWLLPFERRQQFEQSVLDWLESAEGWSPAFFDGVCKVMGWDEAQATLPCEYWRWDRLIRRCEAQAFAESVRADLVRFDTDKFHGRPAALLLKPLADGDRRELADGFDGSDWQRFAQLAQTIEYQYPEVPEQLGLQPVDNWRDWLPPTSYRGIYLFLWVALSMVLITSVFTGLIRKDGLSSAVVMPVLMIAVNWVGMKAYGIWALVAVAAARLDVLLSQWLVPRRWYRQGAGLLLLRHILPSAAPAFLAYIWSGGPAWLRWGSAVAVFLGVLYFTNQALSGGKVSIWARAWRAVKLRVGRLPWHTLQHQGLVVVIVVLVMAATVYWRMKGVA</sequence>
<accession>A0A7V8RH06</accession>
<dbReference type="EMBL" id="VDLV01000001">
    <property type="protein sequence ID" value="MBA1376289.1"/>
    <property type="molecule type" value="Genomic_DNA"/>
</dbReference>
<organism evidence="4 5">
    <name type="scientific">Pseudomonas brassicacearum subsp. neoaurantiaca</name>
    <dbReference type="NCBI Taxonomy" id="494916"/>
    <lineage>
        <taxon>Bacteria</taxon>
        <taxon>Pseudomonadati</taxon>
        <taxon>Pseudomonadota</taxon>
        <taxon>Gammaproteobacteria</taxon>
        <taxon>Pseudomonadales</taxon>
        <taxon>Pseudomonadaceae</taxon>
        <taxon>Pseudomonas</taxon>
    </lineage>
</organism>
<name>A0A7V8RH06_9PSED</name>
<dbReference type="InterPro" id="IPR036869">
    <property type="entry name" value="J_dom_sf"/>
</dbReference>